<gene>
    <name evidence="1" type="ORF">SAMN05660865_00059</name>
</gene>
<proteinExistence type="predicted"/>
<dbReference type="EMBL" id="FNUK01000001">
    <property type="protein sequence ID" value="SEF38727.1"/>
    <property type="molecule type" value="Genomic_DNA"/>
</dbReference>
<dbReference type="NCBIfam" id="TIGR02837">
    <property type="entry name" value="spore_II_R"/>
    <property type="match status" value="1"/>
</dbReference>
<name>A0A1H5RMG8_9CLOT</name>
<evidence type="ECO:0000313" key="1">
    <source>
        <dbReference type="EMBL" id="SEF38727.1"/>
    </source>
</evidence>
<keyword evidence="2" id="KW-1185">Reference proteome</keyword>
<dbReference type="AlphaFoldDB" id="A0A1H5RMG8"/>
<accession>A0A1H5RMG8</accession>
<dbReference type="Proteomes" id="UP000242850">
    <property type="component" value="Unassembled WGS sequence"/>
</dbReference>
<dbReference type="InterPro" id="IPR014202">
    <property type="entry name" value="Spore_II_R"/>
</dbReference>
<dbReference type="RefSeq" id="WP_103895094.1">
    <property type="nucleotide sequence ID" value="NZ_FNUK01000001.1"/>
</dbReference>
<protein>
    <submittedName>
        <fullName evidence="1">Stage II sporulation protein R</fullName>
    </submittedName>
</protein>
<dbReference type="OrthoDB" id="9793324at2"/>
<sequence>MRRIIAFLTSLVLFVFIFGIGSFKDKEDIIRFHVIANSDSIEDQSVKLKVRDRILKEFYPMLKDVKDYDESLKILKEDISKVEDIANSVLKENGFNYTAKAYIGKFNFPAKQYGDLVVPPGEYMALRVVLGKGEGKNWWCVMFPPLCFIDITRGKIDKESEEILKKALYEDSIDVFKTNKKSKIEFRLKSLEIISKAIKRAKIGAR</sequence>
<evidence type="ECO:0000313" key="2">
    <source>
        <dbReference type="Proteomes" id="UP000242850"/>
    </source>
</evidence>
<dbReference type="Pfam" id="PF09551">
    <property type="entry name" value="Spore_II_R"/>
    <property type="match status" value="1"/>
</dbReference>
<reference evidence="2" key="1">
    <citation type="submission" date="2016-10" db="EMBL/GenBank/DDBJ databases">
        <authorList>
            <person name="Varghese N."/>
            <person name="Submissions S."/>
        </authorList>
    </citation>
    <scope>NUCLEOTIDE SEQUENCE [LARGE SCALE GENOMIC DNA]</scope>
    <source>
        <strain evidence="2">DSM 5463</strain>
    </source>
</reference>
<organism evidence="1 2">
    <name type="scientific">Caloramator fervidus</name>
    <dbReference type="NCBI Taxonomy" id="29344"/>
    <lineage>
        <taxon>Bacteria</taxon>
        <taxon>Bacillati</taxon>
        <taxon>Bacillota</taxon>
        <taxon>Clostridia</taxon>
        <taxon>Eubacteriales</taxon>
        <taxon>Clostridiaceae</taxon>
        <taxon>Caloramator</taxon>
    </lineage>
</organism>